<accession>A0A061SPV5</accession>
<sequence>SLSLSLPLSLSIYLPPTHTIPPLFLLPASALSPLPFPTSHPGRHLCISPAAPEGPRLIGPAGTSSHGSGISEPRPPLRPSARPSSSDACCCLGGG</sequence>
<proteinExistence type="predicted"/>
<dbReference type="AlphaFoldDB" id="A0A061SPV5"/>
<evidence type="ECO:0000313" key="2">
    <source>
        <dbReference type="EMBL" id="JAC84731.1"/>
    </source>
</evidence>
<evidence type="ECO:0000256" key="1">
    <source>
        <dbReference type="SAM" id="MobiDB-lite"/>
    </source>
</evidence>
<feature type="non-terminal residue" evidence="2">
    <location>
        <position position="95"/>
    </location>
</feature>
<feature type="non-terminal residue" evidence="2">
    <location>
        <position position="1"/>
    </location>
</feature>
<protein>
    <submittedName>
        <fullName evidence="2">Uncharacterized protein</fullName>
    </submittedName>
</protein>
<reference evidence="2" key="1">
    <citation type="submission" date="2014-05" db="EMBL/GenBank/DDBJ databases">
        <title>The transcriptome of the halophilic microalga Tetraselmis sp. GSL018 isolated from the Great Salt Lake, Utah.</title>
        <authorList>
            <person name="Jinkerson R.E."/>
            <person name="D'Adamo S."/>
            <person name="Posewitz M.C."/>
        </authorList>
    </citation>
    <scope>NUCLEOTIDE SEQUENCE</scope>
    <source>
        <strain evidence="2">GSL018</strain>
    </source>
</reference>
<feature type="region of interest" description="Disordered" evidence="1">
    <location>
        <begin position="56"/>
        <end position="95"/>
    </location>
</feature>
<organism evidence="2">
    <name type="scientific">Tetraselmis sp. GSL018</name>
    <dbReference type="NCBI Taxonomy" id="582737"/>
    <lineage>
        <taxon>Eukaryota</taxon>
        <taxon>Viridiplantae</taxon>
        <taxon>Chlorophyta</taxon>
        <taxon>core chlorophytes</taxon>
        <taxon>Chlorodendrophyceae</taxon>
        <taxon>Chlorodendrales</taxon>
        <taxon>Chlorodendraceae</taxon>
        <taxon>Tetraselmis</taxon>
    </lineage>
</organism>
<dbReference type="EMBL" id="GBEZ01000127">
    <property type="protein sequence ID" value="JAC84731.1"/>
    <property type="molecule type" value="Transcribed_RNA"/>
</dbReference>
<gene>
    <name evidence="2" type="ORF">TSPGSL018_278</name>
</gene>
<name>A0A061SPV5_9CHLO</name>